<dbReference type="InterPro" id="IPR011047">
    <property type="entry name" value="Quinoprotein_ADH-like_sf"/>
</dbReference>
<dbReference type="SUPFAM" id="SSF50998">
    <property type="entry name" value="Quinoprotein alcohol dehydrogenase-like"/>
    <property type="match status" value="1"/>
</dbReference>
<dbReference type="EMBL" id="CADIJO010000007">
    <property type="protein sequence ID" value="CAB3699432.1"/>
    <property type="molecule type" value="Genomic_DNA"/>
</dbReference>
<dbReference type="AlphaFoldDB" id="A0A6S6ZVN2"/>
<proteinExistence type="predicted"/>
<evidence type="ECO:0000313" key="1">
    <source>
        <dbReference type="EMBL" id="CAB3699432.1"/>
    </source>
</evidence>
<gene>
    <name evidence="1" type="ORF">LMG3458_02570</name>
</gene>
<name>A0A6S6ZVN2_9BURK</name>
<accession>A0A6S6ZVN2</accession>
<organism evidence="1 2">
    <name type="scientific">Achromobacter deleyi</name>
    <dbReference type="NCBI Taxonomy" id="1353891"/>
    <lineage>
        <taxon>Bacteria</taxon>
        <taxon>Pseudomonadati</taxon>
        <taxon>Pseudomonadota</taxon>
        <taxon>Betaproteobacteria</taxon>
        <taxon>Burkholderiales</taxon>
        <taxon>Alcaligenaceae</taxon>
        <taxon>Achromobacter</taxon>
    </lineage>
</organism>
<dbReference type="Proteomes" id="UP000494111">
    <property type="component" value="Unassembled WGS sequence"/>
</dbReference>
<protein>
    <submittedName>
        <fullName evidence="1">Uncharacterized protein</fullName>
    </submittedName>
</protein>
<evidence type="ECO:0000313" key="2">
    <source>
        <dbReference type="Proteomes" id="UP000494111"/>
    </source>
</evidence>
<dbReference type="RefSeq" id="WP_175192769.1">
    <property type="nucleotide sequence ID" value="NZ_CADIJO010000007.1"/>
</dbReference>
<sequence>MDAMPIPFMNPALRGAGKITGVFFSPANDIAAVASVFPLLANPRARAAYGGAALRYRVGLYRLGETTPFAVYDALRLPVNDVAFHPTEPVVVIGAGSYDGGYLFEGDLAFWNWQSGKIRRPYVAVPEVVRCRYSDDGSHVVAWVRPWDEEWGDREYDADGDWNQVLDTLFPIQVDDSEAAWHLRSPATLTLDPASATSGGAVTPDVDAARRLADWLTVPDLGLRGAIWDLAWRDADTLVATHDDCLLDLYAADGRLIARHEGGGHGAEILRAASITVHAIAPPDPGDRFRRDSRLYALQGDALVALRDYAGQYTFSIASDGRVLGRQDRMGPTRPLAHDVQLDATLTTEQRLNIGHYDCFNHYLGINGAPHLFAVQGTPPSSHEGKHLCIVHPDGRIERLWPLLPPDGTHASHAMECRGAYVDDEQGPGVIIAGKHYCPTVDNTYSGFIYRKSLARGVLAWRHATHASPTIVLAAAGLVIAAFLDGRLMLIDALTGGVRLDAKVRMAGAATVIYALDARDDRLAIGTIDGRIAVVGVQDLLAAPVTRGGIDLA</sequence>
<reference evidence="1 2" key="1">
    <citation type="submission" date="2020-04" db="EMBL/GenBank/DDBJ databases">
        <authorList>
            <person name="De Canck E."/>
        </authorList>
    </citation>
    <scope>NUCLEOTIDE SEQUENCE [LARGE SCALE GENOMIC DNA]</scope>
    <source>
        <strain evidence="1 2">LMG 3458</strain>
    </source>
</reference>